<dbReference type="PANTHER" id="PTHR33643">
    <property type="entry name" value="UREASE ACCESSORY PROTEIN D"/>
    <property type="match status" value="1"/>
</dbReference>
<evidence type="ECO:0000313" key="4">
    <source>
        <dbReference type="Proteomes" id="UP000193685"/>
    </source>
</evidence>
<keyword evidence="4" id="KW-1185">Reference proteome</keyword>
<dbReference type="OrthoDB" id="5550464at2759"/>
<gene>
    <name evidence="3" type="ORF">BCR37DRAFT_379799</name>
</gene>
<organism evidence="3 4">
    <name type="scientific">Protomyces lactucae-debilis</name>
    <dbReference type="NCBI Taxonomy" id="2754530"/>
    <lineage>
        <taxon>Eukaryota</taxon>
        <taxon>Fungi</taxon>
        <taxon>Dikarya</taxon>
        <taxon>Ascomycota</taxon>
        <taxon>Taphrinomycotina</taxon>
        <taxon>Taphrinomycetes</taxon>
        <taxon>Taphrinales</taxon>
        <taxon>Protomycetaceae</taxon>
        <taxon>Protomyces</taxon>
    </lineage>
</organism>
<dbReference type="Pfam" id="PF01774">
    <property type="entry name" value="UreD"/>
    <property type="match status" value="1"/>
</dbReference>
<dbReference type="GeneID" id="63785945"/>
<reference evidence="3 4" key="1">
    <citation type="submission" date="2016-07" db="EMBL/GenBank/DDBJ databases">
        <title>Pervasive Adenine N6-methylation of Active Genes in Fungi.</title>
        <authorList>
            <consortium name="DOE Joint Genome Institute"/>
            <person name="Mondo S.J."/>
            <person name="Dannebaum R.O."/>
            <person name="Kuo R.C."/>
            <person name="Labutti K."/>
            <person name="Haridas S."/>
            <person name="Kuo A."/>
            <person name="Salamov A."/>
            <person name="Ahrendt S.R."/>
            <person name="Lipzen A."/>
            <person name="Sullivan W."/>
            <person name="Andreopoulos W.B."/>
            <person name="Clum A."/>
            <person name="Lindquist E."/>
            <person name="Daum C."/>
            <person name="Ramamoorthy G.K."/>
            <person name="Gryganskyi A."/>
            <person name="Culley D."/>
            <person name="Magnuson J.K."/>
            <person name="James T.Y."/>
            <person name="O'Malley M.A."/>
            <person name="Stajich J.E."/>
            <person name="Spatafora J.W."/>
            <person name="Visel A."/>
            <person name="Grigoriev I.V."/>
        </authorList>
    </citation>
    <scope>NUCLEOTIDE SEQUENCE [LARGE SCALE GENOMIC DNA]</scope>
    <source>
        <strain evidence="3 4">12-1054</strain>
    </source>
</reference>
<keyword evidence="2" id="KW-0143">Chaperone</keyword>
<comment type="similarity">
    <text evidence="1">Belongs to the UreD family.</text>
</comment>
<dbReference type="RefSeq" id="XP_040725037.1">
    <property type="nucleotide sequence ID" value="XM_040869346.1"/>
</dbReference>
<dbReference type="EMBL" id="MCFI01000010">
    <property type="protein sequence ID" value="ORY81903.1"/>
    <property type="molecule type" value="Genomic_DNA"/>
</dbReference>
<dbReference type="GO" id="GO:0016151">
    <property type="term" value="F:nickel cation binding"/>
    <property type="evidence" value="ECO:0007669"/>
    <property type="project" value="InterPro"/>
</dbReference>
<evidence type="ECO:0000256" key="1">
    <source>
        <dbReference type="ARBA" id="ARBA00007177"/>
    </source>
</evidence>
<accession>A0A1Y2FDA2</accession>
<dbReference type="InterPro" id="IPR002669">
    <property type="entry name" value="UreD"/>
</dbReference>
<evidence type="ECO:0000313" key="3">
    <source>
        <dbReference type="EMBL" id="ORY81903.1"/>
    </source>
</evidence>
<dbReference type="OMA" id="CFRSASY"/>
<comment type="caution">
    <text evidence="3">The sequence shown here is derived from an EMBL/GenBank/DDBJ whole genome shotgun (WGS) entry which is preliminary data.</text>
</comment>
<proteinExistence type="inferred from homology"/>
<evidence type="ECO:0000256" key="2">
    <source>
        <dbReference type="ARBA" id="ARBA00023186"/>
    </source>
</evidence>
<dbReference type="PANTHER" id="PTHR33643:SF1">
    <property type="entry name" value="UREASE ACCESSORY PROTEIN D"/>
    <property type="match status" value="1"/>
</dbReference>
<dbReference type="AlphaFoldDB" id="A0A1Y2FDA2"/>
<protein>
    <submittedName>
        <fullName evidence="3">Urease accessory protein UreD</fullName>
    </submittedName>
</protein>
<name>A0A1Y2FDA2_PROLT</name>
<dbReference type="STRING" id="56484.A0A1Y2FDA2"/>
<dbReference type="Proteomes" id="UP000193685">
    <property type="component" value="Unassembled WGS sequence"/>
</dbReference>
<sequence>MLSYGGGLVGGDCIALDATIGEGATLALLTQGSTKVFKVRPHGQLSSSVPSKHERRETRQILDVRIAHAATVVLLPDPVQPFTDAKYNQEQRFHLADTTSSCIVLDWILGGRVANGEIWAFERYKSINHIFLAGDSQDRLLLRDAQLLERQSGMARQFGRRHCLATLLLAGPETQKASTLLLAKFKGEERIMGFRSTAASAAAQEQEESLIWTVTQHRGVTVLKCVGGHGSSEQVKGFLSDIVNQVGWRHRFGRDAFRALE</sequence>